<feature type="region of interest" description="Disordered" evidence="1">
    <location>
        <begin position="1"/>
        <end position="37"/>
    </location>
</feature>
<feature type="non-terminal residue" evidence="2">
    <location>
        <position position="1"/>
    </location>
</feature>
<gene>
    <name evidence="2" type="ORF">Tci_908533</name>
</gene>
<evidence type="ECO:0000256" key="1">
    <source>
        <dbReference type="SAM" id="MobiDB-lite"/>
    </source>
</evidence>
<comment type="caution">
    <text evidence="2">The sequence shown here is derived from an EMBL/GenBank/DDBJ whole genome shotgun (WGS) entry which is preliminary data.</text>
</comment>
<accession>A0A699VXC1</accession>
<organism evidence="2">
    <name type="scientific">Tanacetum cinerariifolium</name>
    <name type="common">Dalmatian daisy</name>
    <name type="synonym">Chrysanthemum cinerariifolium</name>
    <dbReference type="NCBI Taxonomy" id="118510"/>
    <lineage>
        <taxon>Eukaryota</taxon>
        <taxon>Viridiplantae</taxon>
        <taxon>Streptophyta</taxon>
        <taxon>Embryophyta</taxon>
        <taxon>Tracheophyta</taxon>
        <taxon>Spermatophyta</taxon>
        <taxon>Magnoliopsida</taxon>
        <taxon>eudicotyledons</taxon>
        <taxon>Gunneridae</taxon>
        <taxon>Pentapetalae</taxon>
        <taxon>asterids</taxon>
        <taxon>campanulids</taxon>
        <taxon>Asterales</taxon>
        <taxon>Asteraceae</taxon>
        <taxon>Asteroideae</taxon>
        <taxon>Anthemideae</taxon>
        <taxon>Anthemidinae</taxon>
        <taxon>Tanacetum</taxon>
    </lineage>
</organism>
<feature type="compositionally biased region" description="Basic and acidic residues" evidence="1">
    <location>
        <begin position="7"/>
        <end position="20"/>
    </location>
</feature>
<reference evidence="2" key="1">
    <citation type="journal article" date="2019" name="Sci. Rep.">
        <title>Draft genome of Tanacetum cinerariifolium, the natural source of mosquito coil.</title>
        <authorList>
            <person name="Yamashiro T."/>
            <person name="Shiraishi A."/>
            <person name="Satake H."/>
            <person name="Nakayama K."/>
        </authorList>
    </citation>
    <scope>NUCLEOTIDE SEQUENCE</scope>
</reference>
<dbReference type="AlphaFoldDB" id="A0A699VXC1"/>
<evidence type="ECO:0000313" key="2">
    <source>
        <dbReference type="EMBL" id="GFD36564.1"/>
    </source>
</evidence>
<proteinExistence type="predicted"/>
<sequence>DAAFGSKKPEFEGEKPESEVHVSPSSNDEEEVGAEADFTNLETFITVDPIPTSRVHKDHHVTQILSDLSSATQTRSMIRVVKDQGGLT</sequence>
<protein>
    <submittedName>
        <fullName evidence="2">Uncharacterized protein</fullName>
    </submittedName>
</protein>
<name>A0A699VXC1_TANCI</name>
<dbReference type="EMBL" id="BKCJ011473408">
    <property type="protein sequence ID" value="GFD36564.1"/>
    <property type="molecule type" value="Genomic_DNA"/>
</dbReference>